<dbReference type="HOGENOM" id="CLU_620608_0_0_0"/>
<dbReference type="OrthoDB" id="9807790at2"/>
<dbReference type="GO" id="GO:0003677">
    <property type="term" value="F:DNA binding"/>
    <property type="evidence" value="ECO:0007669"/>
    <property type="project" value="InterPro"/>
</dbReference>
<name>E8MXX5_ANATU</name>
<dbReference type="PANTHER" id="PTHR22683:SF41">
    <property type="entry name" value="DNA TRANSLOCASE FTSK"/>
    <property type="match status" value="1"/>
</dbReference>
<dbReference type="Proteomes" id="UP000008922">
    <property type="component" value="Chromosome"/>
</dbReference>
<gene>
    <name evidence="5" type="ordered locus">ANT_21800</name>
</gene>
<keyword evidence="2 3" id="KW-0067">ATP-binding</keyword>
<dbReference type="SUPFAM" id="SSF52540">
    <property type="entry name" value="P-loop containing nucleoside triphosphate hydrolases"/>
    <property type="match status" value="1"/>
</dbReference>
<dbReference type="SMART" id="SM00382">
    <property type="entry name" value="AAA"/>
    <property type="match status" value="1"/>
</dbReference>
<dbReference type="AlphaFoldDB" id="E8MXX5"/>
<dbReference type="Pfam" id="PF01580">
    <property type="entry name" value="FtsK_SpoIIIE"/>
    <property type="match status" value="1"/>
</dbReference>
<reference evidence="5 6" key="1">
    <citation type="submission" date="2010-12" db="EMBL/GenBank/DDBJ databases">
        <title>Whole genome sequence of Anaerolinea thermophila UNI-1.</title>
        <authorList>
            <person name="Narita-Yamada S."/>
            <person name="Kishi E."/>
            <person name="Watanabe Y."/>
            <person name="Takasaki K."/>
            <person name="Ankai A."/>
            <person name="Oguchi A."/>
            <person name="Fukui S."/>
            <person name="Takahashi M."/>
            <person name="Yashiro I."/>
            <person name="Hosoyama A."/>
            <person name="Sekiguchi Y."/>
            <person name="Hanada S."/>
            <person name="Fujita N."/>
        </authorList>
    </citation>
    <scope>NUCLEOTIDE SEQUENCE [LARGE SCALE GENOMIC DNA]</scope>
    <source>
        <strain evidence="6">DSM 14523 / JCM 11388 / NBRC 100420 / UNI-1</strain>
    </source>
</reference>
<evidence type="ECO:0000256" key="2">
    <source>
        <dbReference type="ARBA" id="ARBA00022840"/>
    </source>
</evidence>
<evidence type="ECO:0000256" key="1">
    <source>
        <dbReference type="ARBA" id="ARBA00022741"/>
    </source>
</evidence>
<accession>E8MXX5</accession>
<keyword evidence="6" id="KW-1185">Reference proteome</keyword>
<evidence type="ECO:0000259" key="4">
    <source>
        <dbReference type="PROSITE" id="PS50901"/>
    </source>
</evidence>
<dbReference type="eggNOG" id="COG1674">
    <property type="taxonomic scope" value="Bacteria"/>
</dbReference>
<feature type="domain" description="FtsK" evidence="4">
    <location>
        <begin position="119"/>
        <end position="309"/>
    </location>
</feature>
<organism evidence="5 6">
    <name type="scientific">Anaerolinea thermophila (strain DSM 14523 / JCM 11388 / NBRC 100420 / UNI-1)</name>
    <dbReference type="NCBI Taxonomy" id="926569"/>
    <lineage>
        <taxon>Bacteria</taxon>
        <taxon>Bacillati</taxon>
        <taxon>Chloroflexota</taxon>
        <taxon>Anaerolineae</taxon>
        <taxon>Anaerolineales</taxon>
        <taxon>Anaerolineaceae</taxon>
        <taxon>Anaerolinea</taxon>
    </lineage>
</organism>
<dbReference type="InParanoid" id="E8MXX5"/>
<keyword evidence="1 3" id="KW-0547">Nucleotide-binding</keyword>
<dbReference type="STRING" id="926569.ANT_21800"/>
<protein>
    <submittedName>
        <fullName evidence="5">FtsK/SpoIIIE family protein</fullName>
    </submittedName>
</protein>
<dbReference type="GO" id="GO:0005524">
    <property type="term" value="F:ATP binding"/>
    <property type="evidence" value="ECO:0007669"/>
    <property type="project" value="UniProtKB-UniRule"/>
</dbReference>
<dbReference type="InterPro" id="IPR002543">
    <property type="entry name" value="FtsK_dom"/>
</dbReference>
<proteinExistence type="predicted"/>
<evidence type="ECO:0000256" key="3">
    <source>
        <dbReference type="PROSITE-ProRule" id="PRU00289"/>
    </source>
</evidence>
<dbReference type="KEGG" id="atm:ANT_21800"/>
<dbReference type="EMBL" id="AP012029">
    <property type="protein sequence ID" value="BAJ64206.1"/>
    <property type="molecule type" value="Genomic_DNA"/>
</dbReference>
<dbReference type="Gene3D" id="3.40.50.300">
    <property type="entry name" value="P-loop containing nucleotide triphosphate hydrolases"/>
    <property type="match status" value="1"/>
</dbReference>
<dbReference type="InterPro" id="IPR027417">
    <property type="entry name" value="P-loop_NTPase"/>
</dbReference>
<dbReference type="RefSeq" id="WP_013560576.1">
    <property type="nucleotide sequence ID" value="NC_014960.1"/>
</dbReference>
<evidence type="ECO:0000313" key="5">
    <source>
        <dbReference type="EMBL" id="BAJ64206.1"/>
    </source>
</evidence>
<dbReference type="InterPro" id="IPR050206">
    <property type="entry name" value="FtsK/SpoIIIE/SftA"/>
</dbReference>
<sequence length="441" mass="48631">MITHREQRVAETLAYRLPGVLTRRGLKAPIRQFLLSEVNGLKMLIAEVDLGGVNYPERYTTPEVLSHLRLEMGVPVYLSQVKGLRYVLLLSPLPQMPRRVELPPDVPSGQFAVGVGVSGRGLSLAWEDLQHLAVLGATGSGKSVFLQSLVWQGLRDGLRLLLSDIEGVTFGMLADHPGLLAPVAETPAGALERVEQALAECERRAKLLREAPGHPQNLKQYNERIQTEGGEALPRILVILDEASAVLSAMGRGRGELGEALANLGWRGRKYGVHFVFAAQEFTKELLGPVRDQVGMAVCFRVRSAYLATHMGCRGAERIPVDRPGLAITDRWGPVQTYYLDAGRLEQGKEGLQVPVSEAERGWFLQALKAGGRLSRSNLMAWSGMSEWQARKNLEAWAMRGWVVKEPQEDNAFVVTEKMREWLSNPPTSPACSNHSNLIEA</sequence>
<evidence type="ECO:0000313" key="6">
    <source>
        <dbReference type="Proteomes" id="UP000008922"/>
    </source>
</evidence>
<dbReference type="PROSITE" id="PS50901">
    <property type="entry name" value="FTSK"/>
    <property type="match status" value="1"/>
</dbReference>
<dbReference type="InterPro" id="IPR003593">
    <property type="entry name" value="AAA+_ATPase"/>
</dbReference>
<dbReference type="PANTHER" id="PTHR22683">
    <property type="entry name" value="SPORULATION PROTEIN RELATED"/>
    <property type="match status" value="1"/>
</dbReference>
<feature type="binding site" evidence="3">
    <location>
        <begin position="136"/>
        <end position="143"/>
    </location>
    <ligand>
        <name>ATP</name>
        <dbReference type="ChEBI" id="CHEBI:30616"/>
    </ligand>
</feature>